<evidence type="ECO:0000313" key="8">
    <source>
        <dbReference type="EMBL" id="RVW69240.1"/>
    </source>
</evidence>
<proteinExistence type="predicted"/>
<evidence type="ECO:0000256" key="3">
    <source>
        <dbReference type="ARBA" id="ARBA00022763"/>
    </source>
</evidence>
<gene>
    <name evidence="8" type="primary">PDS5_1</name>
    <name evidence="8" type="ORF">CK203_061391</name>
</gene>
<keyword evidence="7" id="KW-0131">Cell cycle</keyword>
<dbReference type="GO" id="GO:0007064">
    <property type="term" value="P:mitotic sister chromatid cohesion"/>
    <property type="evidence" value="ECO:0007669"/>
    <property type="project" value="InterPro"/>
</dbReference>
<evidence type="ECO:0000256" key="6">
    <source>
        <dbReference type="ARBA" id="ARBA00023242"/>
    </source>
</evidence>
<comment type="caution">
    <text evidence="8">The sequence shown here is derived from an EMBL/GenBank/DDBJ whole genome shotgun (WGS) entry which is preliminary data.</text>
</comment>
<keyword evidence="2" id="KW-0132">Cell division</keyword>
<name>A0A438GAM0_VITVI</name>
<dbReference type="PANTHER" id="PTHR12663">
    <property type="entry name" value="ANDROGEN INDUCED INHIBITOR OF PROLIFERATION AS3 / PDS5-RELATED"/>
    <property type="match status" value="1"/>
</dbReference>
<evidence type="ECO:0000313" key="9">
    <source>
        <dbReference type="Proteomes" id="UP000288805"/>
    </source>
</evidence>
<dbReference type="InterPro" id="IPR039776">
    <property type="entry name" value="Pds5"/>
</dbReference>
<dbReference type="AlphaFoldDB" id="A0A438GAM0"/>
<dbReference type="GO" id="GO:0005634">
    <property type="term" value="C:nucleus"/>
    <property type="evidence" value="ECO:0007669"/>
    <property type="project" value="UniProtKB-SubCell"/>
</dbReference>
<dbReference type="Pfam" id="PF20168">
    <property type="entry name" value="PDS5"/>
    <property type="match status" value="1"/>
</dbReference>
<evidence type="ECO:0000256" key="7">
    <source>
        <dbReference type="ARBA" id="ARBA00023306"/>
    </source>
</evidence>
<evidence type="ECO:0000256" key="4">
    <source>
        <dbReference type="ARBA" id="ARBA00022776"/>
    </source>
</evidence>
<keyword evidence="6" id="KW-0539">Nucleus</keyword>
<dbReference type="Proteomes" id="UP000288805">
    <property type="component" value="Unassembled WGS sequence"/>
</dbReference>
<sequence length="336" mass="37851">MASASNGFEAKLRDLGNRLLHPPSSADNLLPLLECVVKVSAVACISEITRITAPDSPYNDNQMTEIFQLTVASFENLSDMTSPWYSKAISILKSVATYRWCLVMLDLECDQIIIDMFQLFLNVIRSDHPEEVFSAMETIMTLVMDESEYVLVEVVSPILATNVSPICWRLGEKVITNCADKLRPYLIEVVKCLGTRLSDYAPAVATIYQNESNTRQNNLNDSGSREHLEAKMFSEDIVCPREVGPSGEESLKSMISNDASQTKNDTFIDGNPLNRLDQHSTKKLLVETTDKPVSIPQKRSWKPYFLVNPEEGYDYCWIGRRKRANPRKIITEAPSI</sequence>
<evidence type="ECO:0000256" key="5">
    <source>
        <dbReference type="ARBA" id="ARBA00023204"/>
    </source>
</evidence>
<dbReference type="GO" id="GO:0035825">
    <property type="term" value="P:homologous recombination"/>
    <property type="evidence" value="ECO:0007669"/>
    <property type="project" value="UniProtKB-ARBA"/>
</dbReference>
<dbReference type="GO" id="GO:0051301">
    <property type="term" value="P:cell division"/>
    <property type="evidence" value="ECO:0007669"/>
    <property type="project" value="UniProtKB-KW"/>
</dbReference>
<dbReference type="SUPFAM" id="SSF48371">
    <property type="entry name" value="ARM repeat"/>
    <property type="match status" value="1"/>
</dbReference>
<keyword evidence="5" id="KW-0234">DNA repair</keyword>
<keyword evidence="3" id="KW-0227">DNA damage</keyword>
<organism evidence="8 9">
    <name type="scientific">Vitis vinifera</name>
    <name type="common">Grape</name>
    <dbReference type="NCBI Taxonomy" id="29760"/>
    <lineage>
        <taxon>Eukaryota</taxon>
        <taxon>Viridiplantae</taxon>
        <taxon>Streptophyta</taxon>
        <taxon>Embryophyta</taxon>
        <taxon>Tracheophyta</taxon>
        <taxon>Spermatophyta</taxon>
        <taxon>Magnoliopsida</taxon>
        <taxon>eudicotyledons</taxon>
        <taxon>Gunneridae</taxon>
        <taxon>Pentapetalae</taxon>
        <taxon>rosids</taxon>
        <taxon>Vitales</taxon>
        <taxon>Vitaceae</taxon>
        <taxon>Viteae</taxon>
        <taxon>Vitis</taxon>
    </lineage>
</organism>
<comment type="subcellular location">
    <subcellularLocation>
        <location evidence="1">Nucleus</location>
    </subcellularLocation>
</comment>
<dbReference type="InterPro" id="IPR016024">
    <property type="entry name" value="ARM-type_fold"/>
</dbReference>
<accession>A0A438GAM0</accession>
<evidence type="ECO:0000256" key="2">
    <source>
        <dbReference type="ARBA" id="ARBA00022618"/>
    </source>
</evidence>
<dbReference type="PANTHER" id="PTHR12663:SF69">
    <property type="entry name" value="SISTER CHROMATID COHESION PROTEIN PDS5 HOMOLOG E"/>
    <property type="match status" value="1"/>
</dbReference>
<protein>
    <submittedName>
        <fullName evidence="8">Sister chromatid cohesion protein PDS5</fullName>
    </submittedName>
</protein>
<keyword evidence="4" id="KW-0498">Mitosis</keyword>
<reference evidence="8 9" key="1">
    <citation type="journal article" date="2018" name="PLoS Genet.">
        <title>Population sequencing reveals clonal diversity and ancestral inbreeding in the grapevine cultivar Chardonnay.</title>
        <authorList>
            <person name="Roach M.J."/>
            <person name="Johnson D.L."/>
            <person name="Bohlmann J."/>
            <person name="van Vuuren H.J."/>
            <person name="Jones S.J."/>
            <person name="Pretorius I.S."/>
            <person name="Schmidt S.A."/>
            <person name="Borneman A.R."/>
        </authorList>
    </citation>
    <scope>NUCLEOTIDE SEQUENCE [LARGE SCALE GENOMIC DNA]</scope>
    <source>
        <strain evidence="9">cv. Chardonnay</strain>
        <tissue evidence="8">Leaf</tissue>
    </source>
</reference>
<evidence type="ECO:0000256" key="1">
    <source>
        <dbReference type="ARBA" id="ARBA00004123"/>
    </source>
</evidence>
<dbReference type="EMBL" id="QGNW01000503">
    <property type="protein sequence ID" value="RVW69240.1"/>
    <property type="molecule type" value="Genomic_DNA"/>
</dbReference>
<dbReference type="GO" id="GO:0006281">
    <property type="term" value="P:DNA repair"/>
    <property type="evidence" value="ECO:0007669"/>
    <property type="project" value="UniProtKB-KW"/>
</dbReference>